<feature type="compositionally biased region" description="Polar residues" evidence="1">
    <location>
        <begin position="44"/>
        <end position="62"/>
    </location>
</feature>
<dbReference type="Proteomes" id="UP001438707">
    <property type="component" value="Unassembled WGS sequence"/>
</dbReference>
<feature type="compositionally biased region" description="Polar residues" evidence="1">
    <location>
        <begin position="1"/>
        <end position="16"/>
    </location>
</feature>
<proteinExistence type="predicted"/>
<dbReference type="PANTHER" id="PTHR35279:SF1">
    <property type="entry name" value="ARABINANASE_LEVANSUCRASE_INVERTASE"/>
    <property type="match status" value="1"/>
</dbReference>
<accession>A0AAW1R2C3</accession>
<name>A0AAW1R2C3_9CHLO</name>
<dbReference type="PANTHER" id="PTHR35279">
    <property type="match status" value="1"/>
</dbReference>
<gene>
    <name evidence="2" type="ORF">WJX74_007277</name>
</gene>
<evidence type="ECO:0000313" key="3">
    <source>
        <dbReference type="Proteomes" id="UP001438707"/>
    </source>
</evidence>
<dbReference type="EMBL" id="JALJOS010000017">
    <property type="protein sequence ID" value="KAK9827877.1"/>
    <property type="molecule type" value="Genomic_DNA"/>
</dbReference>
<evidence type="ECO:0008006" key="4">
    <source>
        <dbReference type="Google" id="ProtNLM"/>
    </source>
</evidence>
<evidence type="ECO:0000313" key="2">
    <source>
        <dbReference type="EMBL" id="KAK9827877.1"/>
    </source>
</evidence>
<dbReference type="InterPro" id="IPR023296">
    <property type="entry name" value="Glyco_hydro_beta-prop_sf"/>
</dbReference>
<evidence type="ECO:0000256" key="1">
    <source>
        <dbReference type="SAM" id="MobiDB-lite"/>
    </source>
</evidence>
<protein>
    <recommendedName>
        <fullName evidence="4">Arabinanase/levansucrase/invertase</fullName>
    </recommendedName>
</protein>
<organism evidence="2 3">
    <name type="scientific">Apatococcus lobatus</name>
    <dbReference type="NCBI Taxonomy" id="904363"/>
    <lineage>
        <taxon>Eukaryota</taxon>
        <taxon>Viridiplantae</taxon>
        <taxon>Chlorophyta</taxon>
        <taxon>core chlorophytes</taxon>
        <taxon>Trebouxiophyceae</taxon>
        <taxon>Chlorellales</taxon>
        <taxon>Chlorellaceae</taxon>
        <taxon>Apatococcus</taxon>
    </lineage>
</organism>
<feature type="region of interest" description="Disordered" evidence="1">
    <location>
        <begin position="1"/>
        <end position="76"/>
    </location>
</feature>
<dbReference type="AlphaFoldDB" id="A0AAW1R2C3"/>
<keyword evidence="3" id="KW-1185">Reference proteome</keyword>
<reference evidence="2 3" key="1">
    <citation type="journal article" date="2024" name="Nat. Commun.">
        <title>Phylogenomics reveals the evolutionary origins of lichenization in chlorophyte algae.</title>
        <authorList>
            <person name="Puginier C."/>
            <person name="Libourel C."/>
            <person name="Otte J."/>
            <person name="Skaloud P."/>
            <person name="Haon M."/>
            <person name="Grisel S."/>
            <person name="Petersen M."/>
            <person name="Berrin J.G."/>
            <person name="Delaux P.M."/>
            <person name="Dal Grande F."/>
            <person name="Keller J."/>
        </authorList>
    </citation>
    <scope>NUCLEOTIDE SEQUENCE [LARGE SCALE GENOMIC DNA]</scope>
    <source>
        <strain evidence="2 3">SAG 2145</strain>
    </source>
</reference>
<dbReference type="SUPFAM" id="SSF75005">
    <property type="entry name" value="Arabinanase/levansucrase/invertase"/>
    <property type="match status" value="1"/>
</dbReference>
<sequence length="399" mass="43660">MLRSLGSSPRSTNASLSGHRFPHPLPFHSLSNPLQPHRERHCSSRMQQLNPSVHLQASSSDSAVERPVLGKGKPGDPDDCKIGCGVAMWLPQDGLYRMWYYTNSQAQNDNGDVPKGLSLGNICLAESKDFVNWEKKGVVISPGTDSQDWDSGGLGLTSAAWINEEVWLPLFGQDKLAQGKFGKQRLGLARSKDGVTWKKVKGHGHGGSILEGSDDKDAWESSMSFCPGMVQTSDGSYIYYYHSSKLREREGKERNIWMIGYATSTDGVHFEKGGPIKWTNEVAKMDYGGQAGPAVIPNPYGRGFLMAYTALDKEMPGSFYGKWSTGLATSPDGVTWTRLGDQPVASGEEGHWDEQGVGHPSLCLGPDGLLRMLYHAFPNKGIGAMIVAEKGNLTKWKRL</sequence>
<dbReference type="Gene3D" id="2.115.10.20">
    <property type="entry name" value="Glycosyl hydrolase domain, family 43"/>
    <property type="match status" value="3"/>
</dbReference>
<comment type="caution">
    <text evidence="2">The sequence shown here is derived from an EMBL/GenBank/DDBJ whole genome shotgun (WGS) entry which is preliminary data.</text>
</comment>